<dbReference type="Pfam" id="PF03133">
    <property type="entry name" value="TTL"/>
    <property type="match status" value="1"/>
</dbReference>
<dbReference type="InterPro" id="IPR004344">
    <property type="entry name" value="TTL/TTLL_fam"/>
</dbReference>
<dbReference type="Gene3D" id="3.30.470.20">
    <property type="entry name" value="ATP-grasp fold, B domain"/>
    <property type="match status" value="1"/>
</dbReference>
<reference evidence="4 5" key="1">
    <citation type="journal article" date="2018" name="Front. Microbiol.">
        <title>Genomic and genetic insights into a cosmopolitan fungus, Paecilomyces variotii (Eurotiales).</title>
        <authorList>
            <person name="Urquhart A.S."/>
            <person name="Mondo S.J."/>
            <person name="Makela M.R."/>
            <person name="Hane J.K."/>
            <person name="Wiebenga A."/>
            <person name="He G."/>
            <person name="Mihaltcheva S."/>
            <person name="Pangilinan J."/>
            <person name="Lipzen A."/>
            <person name="Barry K."/>
            <person name="de Vries R.P."/>
            <person name="Grigoriev I.V."/>
            <person name="Idnurm A."/>
        </authorList>
    </citation>
    <scope>NUCLEOTIDE SEQUENCE [LARGE SCALE GENOMIC DNA]</scope>
    <source>
        <strain evidence="4 5">CBS 101075</strain>
    </source>
</reference>
<keyword evidence="5" id="KW-1185">Reference proteome</keyword>
<dbReference type="GO" id="GO:0016787">
    <property type="term" value="F:hydrolase activity"/>
    <property type="evidence" value="ECO:0007669"/>
    <property type="project" value="InterPro"/>
</dbReference>
<dbReference type="PANTHER" id="PTHR47551:SF1">
    <property type="entry name" value="TUBULIN--TYROSINE LIGASE PBY1-RELATED"/>
    <property type="match status" value="1"/>
</dbReference>
<evidence type="ECO:0000256" key="1">
    <source>
        <dbReference type="SAM" id="Coils"/>
    </source>
</evidence>
<feature type="domain" description="Survival protein SurE-like phosphatase/nucleotidase" evidence="3">
    <location>
        <begin position="3"/>
        <end position="217"/>
    </location>
</feature>
<dbReference type="InterPro" id="IPR036523">
    <property type="entry name" value="SurE-like_sf"/>
</dbReference>
<dbReference type="STRING" id="264951.A0A443I5D2"/>
<dbReference type="Gene3D" id="3.40.1210.10">
    <property type="entry name" value="Survival protein SurE-like phosphatase/nucleotidase"/>
    <property type="match status" value="1"/>
</dbReference>
<dbReference type="Proteomes" id="UP000283841">
    <property type="component" value="Unassembled WGS sequence"/>
</dbReference>
<sequence length="766" mass="85027">MHILVVNDDGPPSNESSPYVHSLIHNLQSAGHVVSVVLPHQQRSWIGKAHLVGASVTPTYFRPGTLHQDDGTVHHLPRDEDDDGDEWILIDSTPASCVQIGLYHYFQDRGPIDVVISGPNYGRNTTALFSLSSGTIGGAMEAAVCGKKAIALSYAFSSRNHDPVVIAEASKHSVRLIEYLCKNWADGVDLYTVNVPLEPGVSENKILYTNMLDNRWSSGSCFQATDAEASGEGPEVQEHKLRLAGETGELSANGSADGEPKKKSKIQHKHFKWAPNFADVYRSVEESQPGNDGWAVKEGMTSVTPLKANFMHIPGFTQGEIKLYPAVALLFLRAFSASIFTPSLNMRDSPYVQPLIENALRNRLRGTVCQAISSLSDLPDSSAPVLQYREYEKLDFEHALAHPSSSLINSFVIRKALIRKHYLSNTVANWISKHPDSILRKHVKPAVDFEVDYAEFLDEALMEAYELRESLEANESKAEQDKEWWILKPGMSDRGQGIRLFNSEAQLQAIFEEWEEDESDEEDDEAKVGAEPSVDENATKNEQGVVTSQLRHFIAQPYIDPPLLLPSASNRKFHIRTYVLAAGSLKVYVFREMLALFSGVPYQAPWEEEDEVRDLARHLTNTCLQEGGSANEGSVRRFWDLEDSAPGLPSNWKDSVFDQICAITGEIFEAAARGMLVHFQTLPNAFELFGVDFLVDDAGNAWLLELNAFPDFGQTGEDLKETVVGRLFEEVVDVVVKPFFGLGEVPRPDDSMGLKLVASLDLGRKI</sequence>
<proteinExistence type="predicted"/>
<dbReference type="EMBL" id="RCNU01000001">
    <property type="protein sequence ID" value="RWQ99300.1"/>
    <property type="molecule type" value="Genomic_DNA"/>
</dbReference>
<feature type="coiled-coil region" evidence="1">
    <location>
        <begin position="454"/>
        <end position="481"/>
    </location>
</feature>
<dbReference type="RefSeq" id="XP_028488945.1">
    <property type="nucleotide sequence ID" value="XM_028628643.1"/>
</dbReference>
<feature type="region of interest" description="Disordered" evidence="2">
    <location>
        <begin position="247"/>
        <end position="267"/>
    </location>
</feature>
<evidence type="ECO:0000313" key="5">
    <source>
        <dbReference type="Proteomes" id="UP000283841"/>
    </source>
</evidence>
<accession>A0A443I5D2</accession>
<protein>
    <submittedName>
        <fullName evidence="4">Survival protein sure-like phosphatase/nucleotidase</fullName>
    </submittedName>
</protein>
<dbReference type="GeneID" id="39597920"/>
<evidence type="ECO:0000256" key="2">
    <source>
        <dbReference type="SAM" id="MobiDB-lite"/>
    </source>
</evidence>
<dbReference type="PANTHER" id="PTHR47551">
    <property type="entry name" value="TUBULIN--TYROSINE LIGASE PBY1-RELATED"/>
    <property type="match status" value="1"/>
</dbReference>
<dbReference type="InterPro" id="IPR027746">
    <property type="entry name" value="TTL"/>
</dbReference>
<keyword evidence="1" id="KW-0175">Coiled coil</keyword>
<gene>
    <name evidence="4" type="ORF">C8Q69DRAFT_440405</name>
</gene>
<dbReference type="AlphaFoldDB" id="A0A443I5D2"/>
<dbReference type="VEuPathDB" id="FungiDB:C8Q69DRAFT_440405"/>
<dbReference type="PROSITE" id="PS51221">
    <property type="entry name" value="TTL"/>
    <property type="match status" value="1"/>
</dbReference>
<dbReference type="GO" id="GO:0000932">
    <property type="term" value="C:P-body"/>
    <property type="evidence" value="ECO:0007669"/>
    <property type="project" value="TreeGrafter"/>
</dbReference>
<dbReference type="SUPFAM" id="SSF64167">
    <property type="entry name" value="SurE-like"/>
    <property type="match status" value="1"/>
</dbReference>
<evidence type="ECO:0000313" key="4">
    <source>
        <dbReference type="EMBL" id="RWQ99300.1"/>
    </source>
</evidence>
<dbReference type="InterPro" id="IPR002828">
    <property type="entry name" value="SurE-like_Pase/nucleotidase"/>
</dbReference>
<dbReference type="SUPFAM" id="SSF56059">
    <property type="entry name" value="Glutathione synthetase ATP-binding domain-like"/>
    <property type="match status" value="1"/>
</dbReference>
<dbReference type="Pfam" id="PF01975">
    <property type="entry name" value="SurE"/>
    <property type="match status" value="1"/>
</dbReference>
<dbReference type="NCBIfam" id="TIGR00087">
    <property type="entry name" value="surE"/>
    <property type="match status" value="1"/>
</dbReference>
<evidence type="ECO:0000259" key="3">
    <source>
        <dbReference type="Pfam" id="PF01975"/>
    </source>
</evidence>
<organism evidence="4 5">
    <name type="scientific">Byssochlamys spectabilis</name>
    <name type="common">Paecilomyces variotii</name>
    <dbReference type="NCBI Taxonomy" id="264951"/>
    <lineage>
        <taxon>Eukaryota</taxon>
        <taxon>Fungi</taxon>
        <taxon>Dikarya</taxon>
        <taxon>Ascomycota</taxon>
        <taxon>Pezizomycotina</taxon>
        <taxon>Eurotiomycetes</taxon>
        <taxon>Eurotiomycetidae</taxon>
        <taxon>Eurotiales</taxon>
        <taxon>Thermoascaceae</taxon>
        <taxon>Paecilomyces</taxon>
    </lineage>
</organism>
<comment type="caution">
    <text evidence="4">The sequence shown here is derived from an EMBL/GenBank/DDBJ whole genome shotgun (WGS) entry which is preliminary data.</text>
</comment>
<name>A0A443I5D2_BYSSP</name>